<reference evidence="1 2" key="1">
    <citation type="submission" date="2020-07" db="EMBL/GenBank/DDBJ databases">
        <title>Diversity of carbapenemase encoding genes among Pseudomonas putida group clinical isolates in a tertiary Brazilian hospital.</title>
        <authorList>
            <person name="Alberto-Lei F."/>
            <person name="Nodari C.S."/>
            <person name="Streling A.P."/>
            <person name="Paulino J.T."/>
            <person name="Bessa-Neto F.O."/>
            <person name="Cayo R."/>
            <person name="Gales A.C."/>
        </authorList>
    </citation>
    <scope>NUCLEOTIDE SEQUENCE [LARGE SCALE GENOMIC DNA]</scope>
    <source>
        <strain evidence="1 2">14802</strain>
    </source>
</reference>
<gene>
    <name evidence="1" type="ORF">H4C75_25535</name>
</gene>
<name>A0A7W2JZR7_9PSED</name>
<dbReference type="Proteomes" id="UP000541770">
    <property type="component" value="Unassembled WGS sequence"/>
</dbReference>
<evidence type="ECO:0000313" key="1">
    <source>
        <dbReference type="EMBL" id="MBA6068102.1"/>
    </source>
</evidence>
<evidence type="ECO:0000313" key="2">
    <source>
        <dbReference type="Proteomes" id="UP000541770"/>
    </source>
</evidence>
<accession>A0A7W2JZR7</accession>
<dbReference type="EMBL" id="JACGDE010000025">
    <property type="protein sequence ID" value="MBA6068102.1"/>
    <property type="molecule type" value="Genomic_DNA"/>
</dbReference>
<protein>
    <submittedName>
        <fullName evidence="1">Uncharacterized protein</fullName>
    </submittedName>
</protein>
<dbReference type="AlphaFoldDB" id="A0A7W2JZR7"/>
<proteinExistence type="predicted"/>
<organism evidence="1 2">
    <name type="scientific">Pseudomonas mosselii</name>
    <dbReference type="NCBI Taxonomy" id="78327"/>
    <lineage>
        <taxon>Bacteria</taxon>
        <taxon>Pseudomonadati</taxon>
        <taxon>Pseudomonadota</taxon>
        <taxon>Gammaproteobacteria</taxon>
        <taxon>Pseudomonadales</taxon>
        <taxon>Pseudomonadaceae</taxon>
        <taxon>Pseudomonas</taxon>
    </lineage>
</organism>
<dbReference type="RefSeq" id="WP_182324883.1">
    <property type="nucleotide sequence ID" value="NZ_JACGDE010000025.1"/>
</dbReference>
<sequence length="136" mass="15227">MELVFYVPGQPWVIDFAHVRGELIVSQLENQTLDEMQVRHPGAKIVPFHEAAAEIHATHRGQPRPVPRDDYEFARAMVVSTDGNEVDGESFKLRDFGAGALAQVYACVGGTYWMFEDACTLPHEAVLRRVQSVMAE</sequence>
<comment type="caution">
    <text evidence="1">The sequence shown here is derived from an EMBL/GenBank/DDBJ whole genome shotgun (WGS) entry which is preliminary data.</text>
</comment>